<dbReference type="RefSeq" id="WP_058316103.1">
    <property type="nucleotide sequence ID" value="NZ_CYTO01000024.1"/>
</dbReference>
<accession>A0A0P1IUH3</accession>
<feature type="transmembrane region" description="Helical" evidence="1">
    <location>
        <begin position="12"/>
        <end position="31"/>
    </location>
</feature>
<keyword evidence="1" id="KW-0812">Transmembrane</keyword>
<keyword evidence="1" id="KW-1133">Transmembrane helix</keyword>
<organism evidence="2 3">
    <name type="scientific">Cognatishimia activa</name>
    <dbReference type="NCBI Taxonomy" id="1715691"/>
    <lineage>
        <taxon>Bacteria</taxon>
        <taxon>Pseudomonadati</taxon>
        <taxon>Pseudomonadota</taxon>
        <taxon>Alphaproteobacteria</taxon>
        <taxon>Rhodobacterales</taxon>
        <taxon>Paracoccaceae</taxon>
        <taxon>Cognatishimia</taxon>
    </lineage>
</organism>
<dbReference type="AlphaFoldDB" id="A0A0P1IUH3"/>
<proteinExistence type="predicted"/>
<feature type="transmembrane region" description="Helical" evidence="1">
    <location>
        <begin position="51"/>
        <end position="68"/>
    </location>
</feature>
<dbReference type="STRING" id="1715691.TA5113_02969"/>
<gene>
    <name evidence="2" type="ORF">TA5114_03034</name>
</gene>
<dbReference type="EMBL" id="CYUE01000021">
    <property type="protein sequence ID" value="CUK27211.1"/>
    <property type="molecule type" value="Genomic_DNA"/>
</dbReference>
<evidence type="ECO:0000313" key="2">
    <source>
        <dbReference type="EMBL" id="CUK27211.1"/>
    </source>
</evidence>
<sequence length="76" mass="8536">MENSQNKSRYLHALFTTVIVSAVHPFIMAFMNNEPFSMANALEIAKSDTPVFAVFFALFNFGIAWYGNRAEAKKGN</sequence>
<evidence type="ECO:0000256" key="1">
    <source>
        <dbReference type="SAM" id="Phobius"/>
    </source>
</evidence>
<evidence type="ECO:0000313" key="3">
    <source>
        <dbReference type="Proteomes" id="UP000051184"/>
    </source>
</evidence>
<name>A0A0P1IUH3_9RHOB</name>
<dbReference type="Proteomes" id="UP000051184">
    <property type="component" value="Unassembled WGS sequence"/>
</dbReference>
<keyword evidence="1" id="KW-0472">Membrane</keyword>
<protein>
    <submittedName>
        <fullName evidence="2">Uncharacterized protein</fullName>
    </submittedName>
</protein>
<keyword evidence="3" id="KW-1185">Reference proteome</keyword>
<reference evidence="3" key="1">
    <citation type="submission" date="2015-09" db="EMBL/GenBank/DDBJ databases">
        <authorList>
            <person name="Rodrigo-Torres Lidia"/>
            <person name="Arahal R.David."/>
        </authorList>
    </citation>
    <scope>NUCLEOTIDE SEQUENCE [LARGE SCALE GENOMIC DNA]</scope>
    <source>
        <strain evidence="3">CECT 5114</strain>
    </source>
</reference>